<feature type="compositionally biased region" description="Low complexity" evidence="1">
    <location>
        <begin position="226"/>
        <end position="251"/>
    </location>
</feature>
<keyword evidence="3" id="KW-1185">Reference proteome</keyword>
<dbReference type="RefSeq" id="XP_015652706.1">
    <property type="nucleotide sequence ID" value="XM_015808655.1"/>
</dbReference>
<proteinExistence type="predicted"/>
<dbReference type="Proteomes" id="UP000037923">
    <property type="component" value="Unassembled WGS sequence"/>
</dbReference>
<dbReference type="EMBL" id="LGTL01000030">
    <property type="protein sequence ID" value="KPA74267.1"/>
    <property type="molecule type" value="Genomic_DNA"/>
</dbReference>
<name>A0A0M9FR18_LEPPY</name>
<sequence>MDLVCRSCGAPACIVVSAQRAHSTQLGDAAASAAVTSDDEQPPLARFCVHCGCAMHLTLSPLSDSGGTKPPKWNARETEFGQGRSSSSSLFLPFYEDAEQTSPAVPLSVVHTVARALACAHLRERRFLVRELARLRAEASSTQPVLPPSFSPCCRSASSAAAVPLRGSARLSEGARVADEREPRRGKVAVAPPQSGASSTDRGPQRSPTDLGKARPPAPQQCRAGSGRCSSSHDWSRSRSPSVVIPPSDRSTAGNAALLLPPPPPRCSQTLPRHSRSYDSDVAVPVSVPAGSKATDAQCGPLVFVDGDLPTAARPFFPSPLPCGVVLDAEEKAQQQEQRLAYERLRDALLQQL</sequence>
<feature type="compositionally biased region" description="Basic and acidic residues" evidence="1">
    <location>
        <begin position="176"/>
        <end position="185"/>
    </location>
</feature>
<dbReference type="AlphaFoldDB" id="A0A0M9FR18"/>
<dbReference type="OrthoDB" id="263268at2759"/>
<protein>
    <submittedName>
        <fullName evidence="2">Uncharacterized protein</fullName>
    </submittedName>
</protein>
<accession>A0A0M9FR18</accession>
<gene>
    <name evidence="2" type="ORF">ABB37_09271</name>
</gene>
<evidence type="ECO:0000313" key="2">
    <source>
        <dbReference type="EMBL" id="KPA74267.1"/>
    </source>
</evidence>
<feature type="region of interest" description="Disordered" evidence="1">
    <location>
        <begin position="171"/>
        <end position="278"/>
    </location>
</feature>
<evidence type="ECO:0000256" key="1">
    <source>
        <dbReference type="SAM" id="MobiDB-lite"/>
    </source>
</evidence>
<dbReference type="OMA" id="PKWNARE"/>
<feature type="compositionally biased region" description="Polar residues" evidence="1">
    <location>
        <begin position="195"/>
        <end position="208"/>
    </location>
</feature>
<organism evidence="2 3">
    <name type="scientific">Leptomonas pyrrhocoris</name>
    <name type="common">Firebug parasite</name>
    <dbReference type="NCBI Taxonomy" id="157538"/>
    <lineage>
        <taxon>Eukaryota</taxon>
        <taxon>Discoba</taxon>
        <taxon>Euglenozoa</taxon>
        <taxon>Kinetoplastea</taxon>
        <taxon>Metakinetoplastina</taxon>
        <taxon>Trypanosomatida</taxon>
        <taxon>Trypanosomatidae</taxon>
        <taxon>Leishmaniinae</taxon>
        <taxon>Leptomonas</taxon>
    </lineage>
</organism>
<evidence type="ECO:0000313" key="3">
    <source>
        <dbReference type="Proteomes" id="UP000037923"/>
    </source>
</evidence>
<dbReference type="GeneID" id="26909554"/>
<comment type="caution">
    <text evidence="2">The sequence shown here is derived from an EMBL/GenBank/DDBJ whole genome shotgun (WGS) entry which is preliminary data.</text>
</comment>
<dbReference type="VEuPathDB" id="TriTrypDB:LpyrH10_30_0320"/>
<reference evidence="2 3" key="1">
    <citation type="submission" date="2015-07" db="EMBL/GenBank/DDBJ databases">
        <title>High-quality genome of monoxenous trypanosomatid Leptomonas pyrrhocoris.</title>
        <authorList>
            <person name="Flegontov P."/>
            <person name="Butenko A."/>
            <person name="Firsov S."/>
            <person name="Vlcek C."/>
            <person name="Logacheva M.D."/>
            <person name="Field M."/>
            <person name="Filatov D."/>
            <person name="Flegontova O."/>
            <person name="Gerasimov E."/>
            <person name="Jackson A.P."/>
            <person name="Kelly S."/>
            <person name="Opperdoes F."/>
            <person name="O'Reilly A."/>
            <person name="Votypka J."/>
            <person name="Yurchenko V."/>
            <person name="Lukes J."/>
        </authorList>
    </citation>
    <scope>NUCLEOTIDE SEQUENCE [LARGE SCALE GENOMIC DNA]</scope>
    <source>
        <strain evidence="2">H10</strain>
    </source>
</reference>